<proteinExistence type="predicted"/>
<evidence type="ECO:0000256" key="1">
    <source>
        <dbReference type="SAM" id="MobiDB-lite"/>
    </source>
</evidence>
<sequence>MALVQDPSDSDESDETSSEFSFFEASRSGSPPPGIRPLKNESLDDSYATEIWLNDDYDTDASSVSGRPPFTLTGEDERLLAETYASLDPRSNPQDDVAGNKPPCTLGMMPFPVLTATGNVVVVKIDHRELFVDLDDLVDENKSEVEAPSVPHEAKMELA</sequence>
<feature type="compositionally biased region" description="Low complexity" evidence="1">
    <location>
        <begin position="18"/>
        <end position="29"/>
    </location>
</feature>
<organism evidence="2 3">
    <name type="scientific">Immersiella caudata</name>
    <dbReference type="NCBI Taxonomy" id="314043"/>
    <lineage>
        <taxon>Eukaryota</taxon>
        <taxon>Fungi</taxon>
        <taxon>Dikarya</taxon>
        <taxon>Ascomycota</taxon>
        <taxon>Pezizomycotina</taxon>
        <taxon>Sordariomycetes</taxon>
        <taxon>Sordariomycetidae</taxon>
        <taxon>Sordariales</taxon>
        <taxon>Lasiosphaeriaceae</taxon>
        <taxon>Immersiella</taxon>
    </lineage>
</organism>
<accession>A0AA39WL07</accession>
<dbReference type="AlphaFoldDB" id="A0AA39WL07"/>
<evidence type="ECO:0000313" key="2">
    <source>
        <dbReference type="EMBL" id="KAK0617307.1"/>
    </source>
</evidence>
<keyword evidence="3" id="KW-1185">Reference proteome</keyword>
<name>A0AA39WL07_9PEZI</name>
<gene>
    <name evidence="2" type="ORF">B0T14DRAFT_568825</name>
</gene>
<dbReference type="Proteomes" id="UP001175000">
    <property type="component" value="Unassembled WGS sequence"/>
</dbReference>
<dbReference type="EMBL" id="JAULSU010000005">
    <property type="protein sequence ID" value="KAK0617307.1"/>
    <property type="molecule type" value="Genomic_DNA"/>
</dbReference>
<feature type="compositionally biased region" description="Acidic residues" evidence="1">
    <location>
        <begin position="8"/>
        <end position="17"/>
    </location>
</feature>
<comment type="caution">
    <text evidence="2">The sequence shown here is derived from an EMBL/GenBank/DDBJ whole genome shotgun (WGS) entry which is preliminary data.</text>
</comment>
<feature type="region of interest" description="Disordered" evidence="1">
    <location>
        <begin position="1"/>
        <end position="41"/>
    </location>
</feature>
<protein>
    <submittedName>
        <fullName evidence="2">Uncharacterized protein</fullName>
    </submittedName>
</protein>
<reference evidence="2" key="1">
    <citation type="submission" date="2023-06" db="EMBL/GenBank/DDBJ databases">
        <title>Genome-scale phylogeny and comparative genomics of the fungal order Sordariales.</title>
        <authorList>
            <consortium name="Lawrence Berkeley National Laboratory"/>
            <person name="Hensen N."/>
            <person name="Bonometti L."/>
            <person name="Westerberg I."/>
            <person name="Brannstrom I.O."/>
            <person name="Guillou S."/>
            <person name="Cros-Aarteil S."/>
            <person name="Calhoun S."/>
            <person name="Haridas S."/>
            <person name="Kuo A."/>
            <person name="Mondo S."/>
            <person name="Pangilinan J."/>
            <person name="Riley R."/>
            <person name="Labutti K."/>
            <person name="Andreopoulos B."/>
            <person name="Lipzen A."/>
            <person name="Chen C."/>
            <person name="Yanf M."/>
            <person name="Daum C."/>
            <person name="Ng V."/>
            <person name="Clum A."/>
            <person name="Steindorff A."/>
            <person name="Ohm R."/>
            <person name="Martin F."/>
            <person name="Silar P."/>
            <person name="Natvig D."/>
            <person name="Lalanne C."/>
            <person name="Gautier V."/>
            <person name="Ament-Velasquez S.L."/>
            <person name="Kruys A."/>
            <person name="Hutchinson M.I."/>
            <person name="Powell A.J."/>
            <person name="Barry K."/>
            <person name="Miller A.N."/>
            <person name="Grigoriev I.V."/>
            <person name="Debuchy R."/>
            <person name="Gladieux P."/>
            <person name="Thoren M.H."/>
            <person name="Johannesson H."/>
        </authorList>
    </citation>
    <scope>NUCLEOTIDE SEQUENCE</scope>
    <source>
        <strain evidence="2">CBS 606.72</strain>
    </source>
</reference>
<evidence type="ECO:0000313" key="3">
    <source>
        <dbReference type="Proteomes" id="UP001175000"/>
    </source>
</evidence>